<dbReference type="OrthoDB" id="4330410at2"/>
<sequence length="342" mass="35534">MSGRAPMRGRGRGREALIAAGWSPERDAGYNALHGMLTAVSTVSPDGTVSWEPFPAAENALRSFHGLTVRPAGPGVEVAARGCVVDPARARFTVRAAADFGREIGVRLFPLGVTDTETPLFVDEEGRLFVADTGGWWVLGDSVEEGLAALAEGRAPRRIAAVDQGWRLGRLPAEDVVADLVKTGMVLVYVLHRHGLLATRAVRFRVVGLRGHGPVRLDEVFRLAPGSLDDSAETLLGNVREAVGEVPLGAAEKSVELLPGTSGRRPHPGVTCTVSAGRQGAEGIGVRLTAKTRTALEKGGGLAGALDELSGYASQRVLAPVGTSDTTATATATATASVASQG</sequence>
<evidence type="ECO:0000313" key="1">
    <source>
        <dbReference type="EMBL" id="KAB7832873.1"/>
    </source>
</evidence>
<dbReference type="Proteomes" id="UP000327000">
    <property type="component" value="Unassembled WGS sequence"/>
</dbReference>
<dbReference type="AlphaFoldDB" id="A0A5N5VYN1"/>
<reference evidence="1 2" key="1">
    <citation type="journal article" date="2019" name="Microb. Cell Fact.">
        <title>Exploring novel herbicidin analogues by transcriptional regulator overexpression and MS/MS molecular networking.</title>
        <authorList>
            <person name="Shi Y."/>
            <person name="Gu R."/>
            <person name="Li Y."/>
            <person name="Wang X."/>
            <person name="Ren W."/>
            <person name="Li X."/>
            <person name="Wang L."/>
            <person name="Xie Y."/>
            <person name="Hong B."/>
        </authorList>
    </citation>
    <scope>NUCLEOTIDE SEQUENCE [LARGE SCALE GENOMIC DNA]</scope>
    <source>
        <strain evidence="1 2">US-43</strain>
    </source>
</reference>
<dbReference type="EMBL" id="VOKX01000142">
    <property type="protein sequence ID" value="KAB7832873.1"/>
    <property type="molecule type" value="Genomic_DNA"/>
</dbReference>
<accession>A0A5N5VYN1</accession>
<comment type="caution">
    <text evidence="1">The sequence shown here is derived from an EMBL/GenBank/DDBJ whole genome shotgun (WGS) entry which is preliminary data.</text>
</comment>
<evidence type="ECO:0000313" key="2">
    <source>
        <dbReference type="Proteomes" id="UP000327000"/>
    </source>
</evidence>
<dbReference type="Pfam" id="PF14433">
    <property type="entry name" value="SUKH-3"/>
    <property type="match status" value="1"/>
</dbReference>
<proteinExistence type="predicted"/>
<name>A0A5N5VYN1_STRMB</name>
<gene>
    <name evidence="1" type="ORF">FRZ00_34300</name>
</gene>
<keyword evidence="2" id="KW-1185">Reference proteome</keyword>
<protein>
    <submittedName>
        <fullName evidence="1">Uncharacterized protein</fullName>
    </submittedName>
</protein>
<dbReference type="InterPro" id="IPR025850">
    <property type="entry name" value="SUKH-3"/>
</dbReference>
<organism evidence="1 2">
    <name type="scientific">Streptomyces mobaraensis</name>
    <name type="common">Streptoverticillium mobaraense</name>
    <dbReference type="NCBI Taxonomy" id="35621"/>
    <lineage>
        <taxon>Bacteria</taxon>
        <taxon>Bacillati</taxon>
        <taxon>Actinomycetota</taxon>
        <taxon>Actinomycetes</taxon>
        <taxon>Kitasatosporales</taxon>
        <taxon>Streptomycetaceae</taxon>
        <taxon>Streptomyces</taxon>
    </lineage>
</organism>